<dbReference type="InterPro" id="IPR008969">
    <property type="entry name" value="CarboxyPept-like_regulatory"/>
</dbReference>
<comment type="similarity">
    <text evidence="8 9">Belongs to the TonB-dependent receptor family.</text>
</comment>
<keyword evidence="3 8" id="KW-1134">Transmembrane beta strand</keyword>
<dbReference type="SUPFAM" id="SSF56935">
    <property type="entry name" value="Porins"/>
    <property type="match status" value="1"/>
</dbReference>
<evidence type="ECO:0000256" key="7">
    <source>
        <dbReference type="ARBA" id="ARBA00023237"/>
    </source>
</evidence>
<accession>A0A060CWL9</accession>
<dbReference type="InterPro" id="IPR023997">
    <property type="entry name" value="TonB-dep_OMP_SusC/RagA_CS"/>
</dbReference>
<sequence>MKRNPFVWKLFLILPLFLFSSLAVFGQTSEVKGTVTDAATGEPLIGVSVAEKGTTNGTLTDLDGRYAINIKEGATIVFTYVGYDPMELKTSPGVTLDVALKLSQQMLDEIIVVGYGVQKKSVVTASISSVKSSDIEKLTPSRIENVLKGQVSGVQVTQGSGQPGSDSKVRIRGIGTTGNSDPLYIIDGMAVDGGIKNLNPSDIASVEILKDAASAAVYGARAANGVILVTTKGGTSGKPKITYEMSYGFQNPWKKKAVLNSEQYMTLANELYLNNNQDLVFSPKDIADARAGLTPNTDWQEEVFNKNAPVQNHQVSISGGNEKATYYLSVGFFDQEGIIGGNYNVSNYKRFSVRSNNTYEIYNAENERDFLNKLKVGSNVTYSRGKSIGVGTNDVFGTVLGSATTLPPTMSVYMSEEEGKALLQEHPYAVTTKDGKVLTPSPSNFQEIRNPVALMLRPNKTFNNEDKFIGTFWGELTILKDLVFKSSYGFDLAFWGGDGYKFPYYMSDNSTGADDEKPTKSEIWSNMHRGATWQIENTLTYNFKLGEEHSFNLLAGQSARRYTERWLTGNGYEVMAYNPAMAVIDATLADPTKGGRRSTGNKTASTLASYFGRIDYNFAERYMLQATVRRDGSDKFGTNNKWGVFPSFSVGWNVLNESFIRDITPNWFNSMKLRGSWGVNGNQNIDAYAYMSLMDGGQNYYFGENSSSLMYYGISPGRLPNPDLKWEESKQTDIGVDFGFLRNALTLTVDYYKKAHRRYASRKTHPGLCRAARTFCQLRYYGQLRLGIRYQLPYRNTRCKSGHKGQCIVPEEYFGRLW</sequence>
<evidence type="ECO:0000256" key="5">
    <source>
        <dbReference type="ARBA" id="ARBA00023077"/>
    </source>
</evidence>
<evidence type="ECO:0000256" key="8">
    <source>
        <dbReference type="PROSITE-ProRule" id="PRU01360"/>
    </source>
</evidence>
<dbReference type="Pfam" id="PF13715">
    <property type="entry name" value="CarbopepD_reg_2"/>
    <property type="match status" value="1"/>
</dbReference>
<keyword evidence="6 8" id="KW-0472">Membrane</keyword>
<dbReference type="SUPFAM" id="SSF49464">
    <property type="entry name" value="Carboxypeptidase regulatory domain-like"/>
    <property type="match status" value="1"/>
</dbReference>
<dbReference type="Pfam" id="PF07715">
    <property type="entry name" value="Plug"/>
    <property type="match status" value="1"/>
</dbReference>
<feature type="chain" id="PRO_5001582581" description="SusC/RagA family TonB-linked outer membrane protein" evidence="10">
    <location>
        <begin position="27"/>
        <end position="818"/>
    </location>
</feature>
<evidence type="ECO:0000259" key="12">
    <source>
        <dbReference type="Pfam" id="PF07715"/>
    </source>
</evidence>
<evidence type="ECO:0000256" key="10">
    <source>
        <dbReference type="SAM" id="SignalP"/>
    </source>
</evidence>
<evidence type="ECO:0000256" key="9">
    <source>
        <dbReference type="RuleBase" id="RU003357"/>
    </source>
</evidence>
<keyword evidence="5 9" id="KW-0798">TonB box</keyword>
<protein>
    <recommendedName>
        <fullName evidence="14">SusC/RagA family TonB-linked outer membrane protein</fullName>
    </recommendedName>
</protein>
<keyword evidence="2 8" id="KW-0813">Transport</keyword>
<name>A0A060CWL9_9BACT</name>
<evidence type="ECO:0000256" key="3">
    <source>
        <dbReference type="ARBA" id="ARBA00022452"/>
    </source>
</evidence>
<dbReference type="Gene3D" id="2.170.130.10">
    <property type="entry name" value="TonB-dependent receptor, plug domain"/>
    <property type="match status" value="1"/>
</dbReference>
<dbReference type="PROSITE" id="PS52016">
    <property type="entry name" value="TONB_DEPENDENT_REC_3"/>
    <property type="match status" value="1"/>
</dbReference>
<dbReference type="Pfam" id="PF00593">
    <property type="entry name" value="TonB_dep_Rec_b-barrel"/>
    <property type="match status" value="1"/>
</dbReference>
<evidence type="ECO:0000259" key="11">
    <source>
        <dbReference type="Pfam" id="PF00593"/>
    </source>
</evidence>
<dbReference type="InterPro" id="IPR039426">
    <property type="entry name" value="TonB-dep_rcpt-like"/>
</dbReference>
<organism evidence="13">
    <name type="scientific">uncultured bacterium contig00110(2014)</name>
    <dbReference type="NCBI Taxonomy" id="1465632"/>
    <lineage>
        <taxon>Bacteria</taxon>
        <taxon>environmental samples</taxon>
    </lineage>
</organism>
<dbReference type="EMBL" id="KJ095709">
    <property type="protein sequence ID" value="AIA99604.1"/>
    <property type="molecule type" value="Genomic_DNA"/>
</dbReference>
<dbReference type="InterPro" id="IPR000531">
    <property type="entry name" value="Beta-barrel_TonB"/>
</dbReference>
<dbReference type="InterPro" id="IPR012910">
    <property type="entry name" value="Plug_dom"/>
</dbReference>
<proteinExistence type="inferred from homology"/>
<dbReference type="GO" id="GO:0009279">
    <property type="term" value="C:cell outer membrane"/>
    <property type="evidence" value="ECO:0007669"/>
    <property type="project" value="UniProtKB-SubCell"/>
</dbReference>
<dbReference type="NCBIfam" id="TIGR04057">
    <property type="entry name" value="SusC_RagA_signa"/>
    <property type="match status" value="1"/>
</dbReference>
<dbReference type="Gene3D" id="2.40.170.20">
    <property type="entry name" value="TonB-dependent receptor, beta-barrel domain"/>
    <property type="match status" value="1"/>
</dbReference>
<evidence type="ECO:0000256" key="4">
    <source>
        <dbReference type="ARBA" id="ARBA00022692"/>
    </source>
</evidence>
<keyword evidence="10" id="KW-0732">Signal</keyword>
<evidence type="ECO:0000256" key="2">
    <source>
        <dbReference type="ARBA" id="ARBA00022448"/>
    </source>
</evidence>
<dbReference type="AlphaFoldDB" id="A0A060CWL9"/>
<dbReference type="NCBIfam" id="TIGR04056">
    <property type="entry name" value="OMP_RagA_SusC"/>
    <property type="match status" value="1"/>
</dbReference>
<feature type="domain" description="TonB-dependent receptor-like beta-barrel" evidence="11">
    <location>
        <begin position="487"/>
        <end position="757"/>
    </location>
</feature>
<keyword evidence="4 8" id="KW-0812">Transmembrane</keyword>
<dbReference type="InterPro" id="IPR023996">
    <property type="entry name" value="TonB-dep_OMP_SusC/RagA"/>
</dbReference>
<reference evidence="13" key="1">
    <citation type="journal article" date="2014" name="Microb. Ecol.">
        <title>Phylogenetic and Functional Analysis of Gut Microbiota of a Fungus-Growing Higher Termite: Bacteroidetes from Higher Termites Are a Rich Source of beta-Glucosidase Genes.</title>
        <authorList>
            <person name="Zhang M."/>
            <person name="Liu N."/>
            <person name="Qian C."/>
            <person name="Wang Q."/>
            <person name="Wang Q."/>
            <person name="Long Y."/>
            <person name="Huang Y."/>
            <person name="Zhou Z."/>
            <person name="Yan X."/>
        </authorList>
    </citation>
    <scope>NUCLEOTIDE SEQUENCE</scope>
</reference>
<feature type="domain" description="TonB-dependent receptor plug" evidence="12">
    <location>
        <begin position="121"/>
        <end position="226"/>
    </location>
</feature>
<evidence type="ECO:0000256" key="1">
    <source>
        <dbReference type="ARBA" id="ARBA00004571"/>
    </source>
</evidence>
<evidence type="ECO:0000256" key="6">
    <source>
        <dbReference type="ARBA" id="ARBA00023136"/>
    </source>
</evidence>
<evidence type="ECO:0008006" key="14">
    <source>
        <dbReference type="Google" id="ProtNLM"/>
    </source>
</evidence>
<comment type="subcellular location">
    <subcellularLocation>
        <location evidence="1 8">Cell outer membrane</location>
        <topology evidence="1 8">Multi-pass membrane protein</topology>
    </subcellularLocation>
</comment>
<dbReference type="InterPro" id="IPR037066">
    <property type="entry name" value="Plug_dom_sf"/>
</dbReference>
<keyword evidence="7 8" id="KW-0998">Cell outer membrane</keyword>
<evidence type="ECO:0000313" key="13">
    <source>
        <dbReference type="EMBL" id="AIA99604.1"/>
    </source>
</evidence>
<feature type="signal peptide" evidence="10">
    <location>
        <begin position="1"/>
        <end position="26"/>
    </location>
</feature>
<dbReference type="Gene3D" id="2.60.40.1120">
    <property type="entry name" value="Carboxypeptidase-like, regulatory domain"/>
    <property type="match status" value="1"/>
</dbReference>
<dbReference type="InterPro" id="IPR036942">
    <property type="entry name" value="Beta-barrel_TonB_sf"/>
</dbReference>